<accession>A0A397TZ65</accession>
<evidence type="ECO:0000313" key="2">
    <source>
        <dbReference type="EMBL" id="RIB00126.1"/>
    </source>
</evidence>
<comment type="caution">
    <text evidence="2">The sequence shown here is derived from an EMBL/GenBank/DDBJ whole genome shotgun (WGS) entry which is preliminary data.</text>
</comment>
<dbReference type="GO" id="GO:0004674">
    <property type="term" value="F:protein serine/threonine kinase activity"/>
    <property type="evidence" value="ECO:0007669"/>
    <property type="project" value="TreeGrafter"/>
</dbReference>
<dbReference type="InterPro" id="IPR051681">
    <property type="entry name" value="Ser/Thr_Kinases-Pseudokinases"/>
</dbReference>
<evidence type="ECO:0000259" key="1">
    <source>
        <dbReference type="PROSITE" id="PS50011"/>
    </source>
</evidence>
<organism evidence="2 3">
    <name type="scientific">Gigaspora rosea</name>
    <dbReference type="NCBI Taxonomy" id="44941"/>
    <lineage>
        <taxon>Eukaryota</taxon>
        <taxon>Fungi</taxon>
        <taxon>Fungi incertae sedis</taxon>
        <taxon>Mucoromycota</taxon>
        <taxon>Glomeromycotina</taxon>
        <taxon>Glomeromycetes</taxon>
        <taxon>Diversisporales</taxon>
        <taxon>Gigasporaceae</taxon>
        <taxon>Gigaspora</taxon>
    </lineage>
</organism>
<keyword evidence="2" id="KW-0418">Kinase</keyword>
<name>A0A397TZ65_9GLOM</name>
<evidence type="ECO:0000313" key="3">
    <source>
        <dbReference type="Proteomes" id="UP000266673"/>
    </source>
</evidence>
<protein>
    <submittedName>
        <fullName evidence="2">Kinase-like domain-containing protein</fullName>
    </submittedName>
</protein>
<keyword evidence="3" id="KW-1185">Reference proteome</keyword>
<feature type="domain" description="Protein kinase" evidence="1">
    <location>
        <begin position="42"/>
        <end position="307"/>
    </location>
</feature>
<dbReference type="InterPro" id="IPR011009">
    <property type="entry name" value="Kinase-like_dom_sf"/>
</dbReference>
<dbReference type="InterPro" id="IPR000719">
    <property type="entry name" value="Prot_kinase_dom"/>
</dbReference>
<dbReference type="Gene3D" id="1.10.510.10">
    <property type="entry name" value="Transferase(Phosphotransferase) domain 1"/>
    <property type="match status" value="1"/>
</dbReference>
<proteinExistence type="predicted"/>
<dbReference type="GO" id="GO:0005524">
    <property type="term" value="F:ATP binding"/>
    <property type="evidence" value="ECO:0007669"/>
    <property type="project" value="InterPro"/>
</dbReference>
<dbReference type="EMBL" id="QKWP01005209">
    <property type="protein sequence ID" value="RIB00126.1"/>
    <property type="molecule type" value="Genomic_DNA"/>
</dbReference>
<dbReference type="STRING" id="44941.A0A397TZ65"/>
<reference evidence="2 3" key="1">
    <citation type="submission" date="2018-06" db="EMBL/GenBank/DDBJ databases">
        <title>Comparative genomics reveals the genomic features of Rhizophagus irregularis, R. cerebriforme, R. diaphanum and Gigaspora rosea, and their symbiotic lifestyle signature.</title>
        <authorList>
            <person name="Morin E."/>
            <person name="San Clemente H."/>
            <person name="Chen E.C.H."/>
            <person name="De La Providencia I."/>
            <person name="Hainaut M."/>
            <person name="Kuo A."/>
            <person name="Kohler A."/>
            <person name="Murat C."/>
            <person name="Tang N."/>
            <person name="Roy S."/>
            <person name="Loubradou J."/>
            <person name="Henrissat B."/>
            <person name="Grigoriev I.V."/>
            <person name="Corradi N."/>
            <person name="Roux C."/>
            <person name="Martin F.M."/>
        </authorList>
    </citation>
    <scope>NUCLEOTIDE SEQUENCE [LARGE SCALE GENOMIC DNA]</scope>
    <source>
        <strain evidence="2 3">DAOM 194757</strain>
    </source>
</reference>
<dbReference type="PANTHER" id="PTHR44329">
    <property type="entry name" value="SERINE/THREONINE-PROTEIN KINASE TNNI3K-RELATED"/>
    <property type="match status" value="1"/>
</dbReference>
<dbReference type="InterPro" id="IPR001245">
    <property type="entry name" value="Ser-Thr/Tyr_kinase_cat_dom"/>
</dbReference>
<dbReference type="AlphaFoldDB" id="A0A397TZ65"/>
<dbReference type="Pfam" id="PF07714">
    <property type="entry name" value="PK_Tyr_Ser-Thr"/>
    <property type="match status" value="1"/>
</dbReference>
<dbReference type="SUPFAM" id="SSF56112">
    <property type="entry name" value="Protein kinase-like (PK-like)"/>
    <property type="match status" value="1"/>
</dbReference>
<dbReference type="PROSITE" id="PS50011">
    <property type="entry name" value="PROTEIN_KINASE_DOM"/>
    <property type="match status" value="1"/>
</dbReference>
<dbReference type="OrthoDB" id="626167at2759"/>
<gene>
    <name evidence="2" type="ORF">C2G38_2150967</name>
</gene>
<dbReference type="PANTHER" id="PTHR44329:SF291">
    <property type="entry name" value="PROTEIN KINASE DOMAIN-CONTAINING PROTEIN"/>
    <property type="match status" value="1"/>
</dbReference>
<sequence length="384" mass="43849">MIGKKKFGKRTSGNPDIDNFIQQMQFKARHKGVIEWIPFDKFTNIKYLAKGGFGTVFKAKWTTDSWDSKNGQWERRNVCLKNLNCSKESIKIEFLNEIENQLIHGGDSAIAIYGITKNLEDSNNMMVMQYAEQGSLRKLLDSKYKDLSWPHKIASLFFIARGLSAIHEANLMHKDFHSGNIVNENVYSSFITDFGLCRPVSQDSSSAEIFGVLPYIAPEVLYTKEYSQKSDIYSFGIIMSEVFTGYPPYHDIPHNENLAIQVCLGHRPKIRCEAPQLLLDLMNKCLDAKPQNRPTAKELENMLIQYIDGVGNHETELYKQVKEIKDSGKNPSIYDQAKLTRFNYQTHKQAIYISRSLNFQKLPEPVNAAISQPIADLGDDWDVS</sequence>
<keyword evidence="2" id="KW-0808">Transferase</keyword>
<dbReference type="Proteomes" id="UP000266673">
    <property type="component" value="Unassembled WGS sequence"/>
</dbReference>